<dbReference type="GO" id="GO:0006633">
    <property type="term" value="P:fatty acid biosynthetic process"/>
    <property type="evidence" value="ECO:0007669"/>
    <property type="project" value="InterPro"/>
</dbReference>
<dbReference type="Gene3D" id="3.10.129.10">
    <property type="entry name" value="Hotdog Thioesterase"/>
    <property type="match status" value="1"/>
</dbReference>
<dbReference type="InterPro" id="IPR003965">
    <property type="entry name" value="Fatty_acid_synthase"/>
</dbReference>
<dbReference type="AlphaFoldDB" id="A0A1J5QEF7"/>
<accession>A0A1J5QEF7</accession>
<dbReference type="NCBIfam" id="NF008852">
    <property type="entry name" value="PRK11890.1"/>
    <property type="match status" value="1"/>
</dbReference>
<gene>
    <name evidence="6" type="primary">pta_7</name>
    <name evidence="6" type="ORF">GALL_363830</name>
</gene>
<dbReference type="Gene3D" id="3.40.718.10">
    <property type="entry name" value="Isopropylmalate Dehydrogenase"/>
    <property type="match status" value="1"/>
</dbReference>
<keyword evidence="2" id="KW-0456">Lyase</keyword>
<dbReference type="InterPro" id="IPR002505">
    <property type="entry name" value="PTA_PTB"/>
</dbReference>
<comment type="caution">
    <text evidence="6">The sequence shown here is derived from an EMBL/GenBank/DDBJ whole genome shotgun (WGS) entry which is preliminary data.</text>
</comment>
<feature type="domain" description="MaoC-like" evidence="5">
    <location>
        <begin position="20"/>
        <end position="109"/>
    </location>
</feature>
<name>A0A1J5QEF7_9ZZZZ</name>
<dbReference type="EC" id="2.3.1.8" evidence="6"/>
<evidence type="ECO:0000256" key="2">
    <source>
        <dbReference type="ARBA" id="ARBA00023239"/>
    </source>
</evidence>
<dbReference type="NCBIfam" id="NF006045">
    <property type="entry name" value="PRK08190.1"/>
    <property type="match status" value="1"/>
</dbReference>
<evidence type="ECO:0000259" key="5">
    <source>
        <dbReference type="Pfam" id="PF01575"/>
    </source>
</evidence>
<dbReference type="Pfam" id="PF01515">
    <property type="entry name" value="PTA_PTB"/>
    <property type="match status" value="1"/>
</dbReference>
<dbReference type="InterPro" id="IPR029069">
    <property type="entry name" value="HotDog_dom_sf"/>
</dbReference>
<proteinExistence type="predicted"/>
<dbReference type="GO" id="GO:0005835">
    <property type="term" value="C:fatty acid synthase complex"/>
    <property type="evidence" value="ECO:0007669"/>
    <property type="project" value="InterPro"/>
</dbReference>
<evidence type="ECO:0000256" key="3">
    <source>
        <dbReference type="ARBA" id="ARBA00023315"/>
    </source>
</evidence>
<keyword evidence="3 6" id="KW-0012">Acyltransferase</keyword>
<dbReference type="SUPFAM" id="SSF54637">
    <property type="entry name" value="Thioesterase/thiol ester dehydrase-isomerase"/>
    <property type="match status" value="1"/>
</dbReference>
<dbReference type="CDD" id="cd03449">
    <property type="entry name" value="R_hydratase"/>
    <property type="match status" value="1"/>
</dbReference>
<dbReference type="FunFam" id="3.10.129.10:FF:000042">
    <property type="entry name" value="MaoC domain protein dehydratase"/>
    <property type="match status" value="1"/>
</dbReference>
<evidence type="ECO:0000256" key="1">
    <source>
        <dbReference type="ARBA" id="ARBA00022679"/>
    </source>
</evidence>
<protein>
    <submittedName>
        <fullName evidence="6">Phosphate acetyltransferase</fullName>
        <ecNumber evidence="6">2.3.1.8</ecNumber>
    </submittedName>
</protein>
<feature type="domain" description="Phosphate acetyl/butaryl transferase" evidence="4">
    <location>
        <begin position="246"/>
        <end position="458"/>
    </location>
</feature>
<dbReference type="Pfam" id="PF01575">
    <property type="entry name" value="MaoC_dehydratas"/>
    <property type="match status" value="1"/>
</dbReference>
<keyword evidence="1 6" id="KW-0808">Transferase</keyword>
<dbReference type="EMBL" id="MLJW01000874">
    <property type="protein sequence ID" value="OIQ81840.1"/>
    <property type="molecule type" value="Genomic_DNA"/>
</dbReference>
<dbReference type="InterPro" id="IPR050500">
    <property type="entry name" value="Phos_Acetyltrans/Butyryltrans"/>
</dbReference>
<organism evidence="6">
    <name type="scientific">mine drainage metagenome</name>
    <dbReference type="NCBI Taxonomy" id="410659"/>
    <lineage>
        <taxon>unclassified sequences</taxon>
        <taxon>metagenomes</taxon>
        <taxon>ecological metagenomes</taxon>
    </lineage>
</organism>
<reference evidence="6" key="1">
    <citation type="submission" date="2016-10" db="EMBL/GenBank/DDBJ databases">
        <title>Sequence of Gallionella enrichment culture.</title>
        <authorList>
            <person name="Poehlein A."/>
            <person name="Muehling M."/>
            <person name="Daniel R."/>
        </authorList>
    </citation>
    <scope>NUCLEOTIDE SEQUENCE</scope>
</reference>
<dbReference type="GO" id="GO:0008959">
    <property type="term" value="F:phosphate acetyltransferase activity"/>
    <property type="evidence" value="ECO:0007669"/>
    <property type="project" value="UniProtKB-EC"/>
</dbReference>
<sequence>MTEWIENRTLDELKVGASASLTRTFTQDDVQAFALLSGDVNPSHVDPAYAAGARFHQIVAHGMWSAALLSNLLGTQLPGPGTVYLGQTLRFQHPVFLGDTVRATVTVSALHGGAAPRATLRCCVVNQRNETVAEGDAEVLLPTAKVRLERAHLPRLELRDPGVKLRALVARAQAALAGREPPRVAVVHAADAVSLGGAIDAAAAGLIAPVFVGPEAKLRAAAQAAGIDLARFPVVTTEHSHAAAERAVAMARAGEVQALMKGSLHTDELMHAVVDPLHGLRTARRISHVFVIDAVGQPRLQLLTDAAINVAPDLMAKRDIVLNAIDLAHALGIAQPKVAILSAVETVTPKLQSTLDAAALCKMADRGQIGGALLDGPLAFDNAVSRRAAQTKGIVSPVAGDADILVAPDLEAGNMLAKQLEYLAEAKVAGIVLGARVPVVLTSRADLPDARMASCALAVLQLLAAAADTAATLAEASA</sequence>
<dbReference type="PANTHER" id="PTHR43356">
    <property type="entry name" value="PHOSPHATE ACETYLTRANSFERASE"/>
    <property type="match status" value="1"/>
</dbReference>
<evidence type="ECO:0000313" key="6">
    <source>
        <dbReference type="EMBL" id="OIQ81840.1"/>
    </source>
</evidence>
<dbReference type="PRINTS" id="PR01483">
    <property type="entry name" value="FASYNTHASE"/>
</dbReference>
<dbReference type="SUPFAM" id="SSF53659">
    <property type="entry name" value="Isocitrate/Isopropylmalate dehydrogenase-like"/>
    <property type="match status" value="1"/>
</dbReference>
<dbReference type="PANTHER" id="PTHR43356:SF2">
    <property type="entry name" value="PHOSPHATE ACETYLTRANSFERASE"/>
    <property type="match status" value="1"/>
</dbReference>
<dbReference type="GO" id="GO:0004312">
    <property type="term" value="F:fatty acid synthase activity"/>
    <property type="evidence" value="ECO:0007669"/>
    <property type="project" value="InterPro"/>
</dbReference>
<dbReference type="GO" id="GO:0016836">
    <property type="term" value="F:hydro-lyase activity"/>
    <property type="evidence" value="ECO:0007669"/>
    <property type="project" value="UniProtKB-ARBA"/>
</dbReference>
<dbReference type="InterPro" id="IPR002539">
    <property type="entry name" value="MaoC-like_dom"/>
</dbReference>
<evidence type="ECO:0000259" key="4">
    <source>
        <dbReference type="Pfam" id="PF01515"/>
    </source>
</evidence>